<dbReference type="AlphaFoldDB" id="A0A9D4Z5Q1"/>
<accession>A0A9D4Z5Q1</accession>
<evidence type="ECO:0000313" key="2">
    <source>
        <dbReference type="Proteomes" id="UP000886520"/>
    </source>
</evidence>
<comment type="caution">
    <text evidence="1">The sequence shown here is derived from an EMBL/GenBank/DDBJ whole genome shotgun (WGS) entry which is preliminary data.</text>
</comment>
<proteinExistence type="predicted"/>
<feature type="non-terminal residue" evidence="1">
    <location>
        <position position="1"/>
    </location>
</feature>
<reference evidence="1" key="1">
    <citation type="submission" date="2021-01" db="EMBL/GenBank/DDBJ databases">
        <title>Adiantum capillus-veneris genome.</title>
        <authorList>
            <person name="Fang Y."/>
            <person name="Liao Q."/>
        </authorList>
    </citation>
    <scope>NUCLEOTIDE SEQUENCE</scope>
    <source>
        <strain evidence="1">H3</strain>
        <tissue evidence="1">Leaf</tissue>
    </source>
</reference>
<evidence type="ECO:0000313" key="1">
    <source>
        <dbReference type="EMBL" id="KAI5062110.1"/>
    </source>
</evidence>
<protein>
    <submittedName>
        <fullName evidence="1">Uncharacterized protein</fullName>
    </submittedName>
</protein>
<gene>
    <name evidence="1" type="ORF">GOP47_0022649</name>
</gene>
<organism evidence="1 2">
    <name type="scientific">Adiantum capillus-veneris</name>
    <name type="common">Maidenhair fern</name>
    <dbReference type="NCBI Taxonomy" id="13818"/>
    <lineage>
        <taxon>Eukaryota</taxon>
        <taxon>Viridiplantae</taxon>
        <taxon>Streptophyta</taxon>
        <taxon>Embryophyta</taxon>
        <taxon>Tracheophyta</taxon>
        <taxon>Polypodiopsida</taxon>
        <taxon>Polypodiidae</taxon>
        <taxon>Polypodiales</taxon>
        <taxon>Pteridineae</taxon>
        <taxon>Pteridaceae</taxon>
        <taxon>Vittarioideae</taxon>
        <taxon>Adiantum</taxon>
    </lineage>
</organism>
<feature type="non-terminal residue" evidence="1">
    <location>
        <position position="54"/>
    </location>
</feature>
<dbReference type="EMBL" id="JABFUD020000022">
    <property type="protein sequence ID" value="KAI5062110.1"/>
    <property type="molecule type" value="Genomic_DNA"/>
</dbReference>
<keyword evidence="2" id="KW-1185">Reference proteome</keyword>
<dbReference type="Proteomes" id="UP000886520">
    <property type="component" value="Chromosome 22"/>
</dbReference>
<sequence length="54" mass="6492">FTFCKYGSFASLAYWWNFLRISFGYEINIHDEEHGVYKLYDSRALTRYLSDLAI</sequence>
<name>A0A9D4Z5Q1_ADICA</name>